<proteinExistence type="inferred from homology"/>
<evidence type="ECO:0000313" key="3">
    <source>
        <dbReference type="EMBL" id="MET6997295.1"/>
    </source>
</evidence>
<evidence type="ECO:0000256" key="1">
    <source>
        <dbReference type="ARBA" id="ARBA00006738"/>
    </source>
</evidence>
<dbReference type="InterPro" id="IPR011335">
    <property type="entry name" value="Restrct_endonuc-II-like"/>
</dbReference>
<dbReference type="SUPFAM" id="SSF52980">
    <property type="entry name" value="Restriction endonuclease-like"/>
    <property type="match status" value="1"/>
</dbReference>
<dbReference type="InterPro" id="IPR003509">
    <property type="entry name" value="UPF0102_YraN-like"/>
</dbReference>
<dbReference type="Gene3D" id="3.40.1350.10">
    <property type="match status" value="1"/>
</dbReference>
<accession>A0ABV2T4L6</accession>
<sequence length="118" mass="13745">MASHHELGKKGEQIAQSYLLEKDYQVLYTNWKYGRKEIDIIASKEDCLLFVEVKTRSSSQFGWPEEAVHYRKQELLQAAADAFLEYSPLQPDIIRFDVIAITFNSPDTYEILHIEDAF</sequence>
<dbReference type="InterPro" id="IPR011856">
    <property type="entry name" value="tRNA_endonuc-like_dom_sf"/>
</dbReference>
<dbReference type="PANTHER" id="PTHR34039:SF1">
    <property type="entry name" value="UPF0102 PROTEIN YRAN"/>
    <property type="match status" value="1"/>
</dbReference>
<organism evidence="3 4">
    <name type="scientific">Chitinophaga defluvii</name>
    <dbReference type="NCBI Taxonomy" id="3163343"/>
    <lineage>
        <taxon>Bacteria</taxon>
        <taxon>Pseudomonadati</taxon>
        <taxon>Bacteroidota</taxon>
        <taxon>Chitinophagia</taxon>
        <taxon>Chitinophagales</taxon>
        <taxon>Chitinophagaceae</taxon>
        <taxon>Chitinophaga</taxon>
    </lineage>
</organism>
<dbReference type="PANTHER" id="PTHR34039">
    <property type="entry name" value="UPF0102 PROTEIN YRAN"/>
    <property type="match status" value="1"/>
</dbReference>
<gene>
    <name evidence="3" type="ORF">ABR189_07930</name>
</gene>
<dbReference type="RefSeq" id="WP_354659933.1">
    <property type="nucleotide sequence ID" value="NZ_JBEXAC010000001.1"/>
</dbReference>
<dbReference type="CDD" id="cd20736">
    <property type="entry name" value="PoNe_Nuclease"/>
    <property type="match status" value="1"/>
</dbReference>
<evidence type="ECO:0000313" key="4">
    <source>
        <dbReference type="Proteomes" id="UP001549749"/>
    </source>
</evidence>
<dbReference type="NCBIfam" id="NF009150">
    <property type="entry name" value="PRK12497.1-3"/>
    <property type="match status" value="1"/>
</dbReference>
<comment type="caution">
    <text evidence="3">The sequence shown here is derived from an EMBL/GenBank/DDBJ whole genome shotgun (WGS) entry which is preliminary data.</text>
</comment>
<dbReference type="Proteomes" id="UP001549749">
    <property type="component" value="Unassembled WGS sequence"/>
</dbReference>
<reference evidence="3 4" key="1">
    <citation type="submission" date="2024-06" db="EMBL/GenBank/DDBJ databases">
        <title>Chitinophaga defluvii sp. nov., isolated from municipal sewage.</title>
        <authorList>
            <person name="Zhang L."/>
        </authorList>
    </citation>
    <scope>NUCLEOTIDE SEQUENCE [LARGE SCALE GENOMIC DNA]</scope>
    <source>
        <strain evidence="3 4">H8</strain>
    </source>
</reference>
<name>A0ABV2T4L6_9BACT</name>
<keyword evidence="4" id="KW-1185">Reference proteome</keyword>
<dbReference type="Pfam" id="PF02021">
    <property type="entry name" value="UPF0102"/>
    <property type="match status" value="1"/>
</dbReference>
<dbReference type="EMBL" id="JBEXAC010000001">
    <property type="protein sequence ID" value="MET6997295.1"/>
    <property type="molecule type" value="Genomic_DNA"/>
</dbReference>
<comment type="similarity">
    <text evidence="1 2">Belongs to the UPF0102 family.</text>
</comment>
<protein>
    <recommendedName>
        <fullName evidence="2">UPF0102 protein ABR189_07930</fullName>
    </recommendedName>
</protein>
<evidence type="ECO:0000256" key="2">
    <source>
        <dbReference type="HAMAP-Rule" id="MF_00048"/>
    </source>
</evidence>
<dbReference type="HAMAP" id="MF_00048">
    <property type="entry name" value="UPF0102"/>
    <property type="match status" value="1"/>
</dbReference>